<comment type="subcellular location">
    <subcellularLocation>
        <location evidence="1">Membrane</location>
        <topology evidence="1">Multi-pass membrane protein</topology>
    </subcellularLocation>
</comment>
<dbReference type="GeneID" id="67007940"/>
<keyword evidence="5 12" id="KW-1133">Transmembrane helix</keyword>
<dbReference type="OrthoDB" id="440553at2759"/>
<dbReference type="EMBL" id="BHVY01000007">
    <property type="protein sequence ID" value="GIJ90376.1"/>
    <property type="molecule type" value="Genomic_DNA"/>
</dbReference>
<feature type="domain" description="Major facilitator superfamily (MFS) profile" evidence="13">
    <location>
        <begin position="57"/>
        <end position="503"/>
    </location>
</feature>
<comment type="caution">
    <text evidence="14">The sequence shown here is derived from an EMBL/GenBank/DDBJ whole genome shotgun (WGS) entry which is preliminary data.</text>
</comment>
<evidence type="ECO:0000256" key="9">
    <source>
        <dbReference type="ARBA" id="ARBA00057034"/>
    </source>
</evidence>
<evidence type="ECO:0000256" key="11">
    <source>
        <dbReference type="SAM" id="MobiDB-lite"/>
    </source>
</evidence>
<feature type="region of interest" description="Disordered" evidence="11">
    <location>
        <begin position="1"/>
        <end position="43"/>
    </location>
</feature>
<dbReference type="Pfam" id="PF07690">
    <property type="entry name" value="MFS_1"/>
    <property type="match status" value="1"/>
</dbReference>
<feature type="transmembrane region" description="Helical" evidence="12">
    <location>
        <begin position="123"/>
        <end position="141"/>
    </location>
</feature>
<keyword evidence="7" id="KW-0325">Glycoprotein</keyword>
<evidence type="ECO:0000313" key="14">
    <source>
        <dbReference type="EMBL" id="GIJ90376.1"/>
    </source>
</evidence>
<feature type="transmembrane region" description="Helical" evidence="12">
    <location>
        <begin position="211"/>
        <end position="231"/>
    </location>
</feature>
<dbReference type="GO" id="GO:0015137">
    <property type="term" value="F:citrate transmembrane transporter activity"/>
    <property type="evidence" value="ECO:0007669"/>
    <property type="project" value="UniProtKB-ARBA"/>
</dbReference>
<protein>
    <recommendedName>
        <fullName evidence="10">Citrate exporter 1</fullName>
    </recommendedName>
</protein>
<evidence type="ECO:0000256" key="6">
    <source>
        <dbReference type="ARBA" id="ARBA00023136"/>
    </source>
</evidence>
<comment type="function">
    <text evidence="9">Transmembrane transporter that exports citrate across the cell membrane.</text>
</comment>
<dbReference type="InterPro" id="IPR036259">
    <property type="entry name" value="MFS_trans_sf"/>
</dbReference>
<keyword evidence="4 12" id="KW-0812">Transmembrane</keyword>
<evidence type="ECO:0000256" key="12">
    <source>
        <dbReference type="SAM" id="Phobius"/>
    </source>
</evidence>
<evidence type="ECO:0000313" key="15">
    <source>
        <dbReference type="Proteomes" id="UP001043456"/>
    </source>
</evidence>
<gene>
    <name evidence="14" type="ORF">Asppvi_009330</name>
</gene>
<comment type="similarity">
    <text evidence="2">Belongs to the major facilitator superfamily.</text>
</comment>
<evidence type="ECO:0000256" key="10">
    <source>
        <dbReference type="ARBA" id="ARBA00074746"/>
    </source>
</evidence>
<keyword evidence="3" id="KW-0813">Transport</keyword>
<evidence type="ECO:0000256" key="3">
    <source>
        <dbReference type="ARBA" id="ARBA00022448"/>
    </source>
</evidence>
<organism evidence="14 15">
    <name type="scientific">Aspergillus pseudoviridinutans</name>
    <dbReference type="NCBI Taxonomy" id="1517512"/>
    <lineage>
        <taxon>Eukaryota</taxon>
        <taxon>Fungi</taxon>
        <taxon>Dikarya</taxon>
        <taxon>Ascomycota</taxon>
        <taxon>Pezizomycotina</taxon>
        <taxon>Eurotiomycetes</taxon>
        <taxon>Eurotiomycetidae</taxon>
        <taxon>Eurotiales</taxon>
        <taxon>Aspergillaceae</taxon>
        <taxon>Aspergillus</taxon>
        <taxon>Aspergillus subgen. Fumigati</taxon>
    </lineage>
</organism>
<dbReference type="Gene3D" id="1.20.1250.20">
    <property type="entry name" value="MFS general substrate transporter like domains"/>
    <property type="match status" value="1"/>
</dbReference>
<feature type="compositionally biased region" description="Polar residues" evidence="11">
    <location>
        <begin position="27"/>
        <end position="41"/>
    </location>
</feature>
<dbReference type="PROSITE" id="PS50850">
    <property type="entry name" value="MFS"/>
    <property type="match status" value="1"/>
</dbReference>
<dbReference type="SUPFAM" id="SSF103473">
    <property type="entry name" value="MFS general substrate transporter"/>
    <property type="match status" value="1"/>
</dbReference>
<name>A0A9P3BFK5_9EURO</name>
<dbReference type="FunFam" id="1.20.1720.10:FF:000009">
    <property type="entry name" value="MFS multidrug transporter"/>
    <property type="match status" value="1"/>
</dbReference>
<evidence type="ECO:0000259" key="13">
    <source>
        <dbReference type="PROSITE" id="PS50850"/>
    </source>
</evidence>
<feature type="transmembrane region" description="Helical" evidence="12">
    <location>
        <begin position="415"/>
        <end position="436"/>
    </location>
</feature>
<feature type="transmembrane region" description="Helical" evidence="12">
    <location>
        <begin position="55"/>
        <end position="72"/>
    </location>
</feature>
<dbReference type="InterPro" id="IPR011701">
    <property type="entry name" value="MFS"/>
</dbReference>
<feature type="transmembrane region" description="Helical" evidence="12">
    <location>
        <begin position="476"/>
        <end position="498"/>
    </location>
</feature>
<evidence type="ECO:0000256" key="5">
    <source>
        <dbReference type="ARBA" id="ARBA00022989"/>
    </source>
</evidence>
<keyword evidence="6 12" id="KW-0472">Membrane</keyword>
<keyword evidence="15" id="KW-1185">Reference proteome</keyword>
<feature type="transmembrane region" description="Helical" evidence="12">
    <location>
        <begin position="385"/>
        <end position="403"/>
    </location>
</feature>
<evidence type="ECO:0000256" key="2">
    <source>
        <dbReference type="ARBA" id="ARBA00008335"/>
    </source>
</evidence>
<dbReference type="AlphaFoldDB" id="A0A9P3BFK5"/>
<evidence type="ECO:0000256" key="4">
    <source>
        <dbReference type="ARBA" id="ARBA00022692"/>
    </source>
</evidence>
<dbReference type="PANTHER" id="PTHR23502">
    <property type="entry name" value="MAJOR FACILITATOR SUPERFAMILY"/>
    <property type="match status" value="1"/>
</dbReference>
<feature type="transmembrane region" description="Helical" evidence="12">
    <location>
        <begin position="181"/>
        <end position="199"/>
    </location>
</feature>
<feature type="compositionally biased region" description="Basic and acidic residues" evidence="11">
    <location>
        <begin position="9"/>
        <end position="26"/>
    </location>
</feature>
<feature type="transmembrane region" description="Helical" evidence="12">
    <location>
        <begin position="294"/>
        <end position="317"/>
    </location>
</feature>
<dbReference type="GO" id="GO:0005886">
    <property type="term" value="C:plasma membrane"/>
    <property type="evidence" value="ECO:0007669"/>
    <property type="project" value="TreeGrafter"/>
</dbReference>
<evidence type="ECO:0000256" key="8">
    <source>
        <dbReference type="ARBA" id="ARBA00051015"/>
    </source>
</evidence>
<reference evidence="14 15" key="1">
    <citation type="submission" date="2018-10" db="EMBL/GenBank/DDBJ databases">
        <title>Pan-genome distribution and transcriptional activeness of fungal secondary metabolism genes in Aspergillus section Fumigati.</title>
        <authorList>
            <person name="Takahashi H."/>
            <person name="Umemura M."/>
            <person name="Ninomiya A."/>
            <person name="Kusuya Y."/>
            <person name="Urayama S."/>
            <person name="Shimizu M."/>
            <person name="Watanabe A."/>
            <person name="Kamei K."/>
            <person name="Yaguchi T."/>
            <person name="Hagiwara D."/>
        </authorList>
    </citation>
    <scope>NUCLEOTIDE SEQUENCE [LARGE SCALE GENOMIC DNA]</scope>
    <source>
        <strain evidence="14 15">IFM 55266</strain>
    </source>
</reference>
<accession>A0A9P3BFK5</accession>
<feature type="transmembrane region" description="Helical" evidence="12">
    <location>
        <begin position="153"/>
        <end position="174"/>
    </location>
</feature>
<dbReference type="PANTHER" id="PTHR23502:SF51">
    <property type="entry name" value="QUINIDINE RESISTANCE PROTEIN 1-RELATED"/>
    <property type="match status" value="1"/>
</dbReference>
<dbReference type="GO" id="GO:0140115">
    <property type="term" value="P:export across plasma membrane"/>
    <property type="evidence" value="ECO:0007669"/>
    <property type="project" value="UniProtKB-ARBA"/>
</dbReference>
<proteinExistence type="inferred from homology"/>
<dbReference type="InterPro" id="IPR020846">
    <property type="entry name" value="MFS_dom"/>
</dbReference>
<comment type="catalytic activity">
    <reaction evidence="8">
        <text>citrate(in) = citrate(out)</text>
        <dbReference type="Rhea" id="RHEA:33183"/>
        <dbReference type="ChEBI" id="CHEBI:16947"/>
    </reaction>
</comment>
<dbReference type="RefSeq" id="XP_043161122.1">
    <property type="nucleotide sequence ID" value="XM_043305187.1"/>
</dbReference>
<dbReference type="Proteomes" id="UP001043456">
    <property type="component" value="Unassembled WGS sequence"/>
</dbReference>
<sequence length="513" mass="56058">MAADLQSPPDRETPTDTDPRHPRETQESPQHQSLSVTQGGQEDSPYSIYDTKEKLLIVIVVSIAGCFSPLATNTYLPALTSIASDLHVNNTLINLTVTIYLIFQGLAPAFFGQWADSSGRRPAYIACFVIFITSNIGLALQKSYAALLVLRGLQSAGSSSTVALSSAVISDIVATAERGVYVGYSFTGFLLGQTLAPALGGLLTSFLGWPWIFWFLAIFSGVFFIGMLLFLPETSRKLVGNGSRPPPRWSMCLLNLRRMEPRTKFPTGNSIAIRRHIPNPFHVLRVLAEKEAGLIILTQGINFCCFLAISTSLTSLFKTIYDFNDVKIGLCFLPLGAGGVTASYTQGILTDWNYRRHAKRLGRIDPTGRWQDIHDFPIERARVEILPPLACLQCVGFIAYGWVLRYSQLVAGSLVLLFFLGYTGVATVNIMSVLLIDLYPHNPATATAATNLVRCLLGAGVTAGIDPLLHAVGYGWAFTFIGLISLLCIPPVIVVAVFGQRWRAEKNIPLEEP</sequence>
<evidence type="ECO:0000256" key="7">
    <source>
        <dbReference type="ARBA" id="ARBA00023180"/>
    </source>
</evidence>
<evidence type="ECO:0000256" key="1">
    <source>
        <dbReference type="ARBA" id="ARBA00004141"/>
    </source>
</evidence>
<dbReference type="FunFam" id="1.20.1250.20:FF:000172">
    <property type="entry name" value="MFS multidrug resistance transporter"/>
    <property type="match status" value="1"/>
</dbReference>
<feature type="transmembrane region" description="Helical" evidence="12">
    <location>
        <begin position="92"/>
        <end position="111"/>
    </location>
</feature>